<proteinExistence type="predicted"/>
<comment type="caution">
    <text evidence="1">The sequence shown here is derived from an EMBL/GenBank/DDBJ whole genome shotgun (WGS) entry which is preliminary data.</text>
</comment>
<protein>
    <submittedName>
        <fullName evidence="1">Uncharacterized protein</fullName>
    </submittedName>
</protein>
<evidence type="ECO:0000313" key="2">
    <source>
        <dbReference type="Proteomes" id="UP001056120"/>
    </source>
</evidence>
<gene>
    <name evidence="1" type="ORF">L1987_54364</name>
</gene>
<keyword evidence="2" id="KW-1185">Reference proteome</keyword>
<reference evidence="1 2" key="2">
    <citation type="journal article" date="2022" name="Mol. Ecol. Resour.">
        <title>The genomes of chicory, endive, great burdock and yacon provide insights into Asteraceae paleo-polyploidization history and plant inulin production.</title>
        <authorList>
            <person name="Fan W."/>
            <person name="Wang S."/>
            <person name="Wang H."/>
            <person name="Wang A."/>
            <person name="Jiang F."/>
            <person name="Liu H."/>
            <person name="Zhao H."/>
            <person name="Xu D."/>
            <person name="Zhang Y."/>
        </authorList>
    </citation>
    <scope>NUCLEOTIDE SEQUENCE [LARGE SCALE GENOMIC DNA]</scope>
    <source>
        <strain evidence="2">cv. Yunnan</strain>
        <tissue evidence="1">Leaves</tissue>
    </source>
</reference>
<evidence type="ECO:0000313" key="1">
    <source>
        <dbReference type="EMBL" id="KAI3754577.1"/>
    </source>
</evidence>
<organism evidence="1 2">
    <name type="scientific">Smallanthus sonchifolius</name>
    <dbReference type="NCBI Taxonomy" id="185202"/>
    <lineage>
        <taxon>Eukaryota</taxon>
        <taxon>Viridiplantae</taxon>
        <taxon>Streptophyta</taxon>
        <taxon>Embryophyta</taxon>
        <taxon>Tracheophyta</taxon>
        <taxon>Spermatophyta</taxon>
        <taxon>Magnoliopsida</taxon>
        <taxon>eudicotyledons</taxon>
        <taxon>Gunneridae</taxon>
        <taxon>Pentapetalae</taxon>
        <taxon>asterids</taxon>
        <taxon>campanulids</taxon>
        <taxon>Asterales</taxon>
        <taxon>Asteraceae</taxon>
        <taxon>Asteroideae</taxon>
        <taxon>Heliantheae alliance</taxon>
        <taxon>Millerieae</taxon>
        <taxon>Smallanthus</taxon>
    </lineage>
</organism>
<dbReference type="Proteomes" id="UP001056120">
    <property type="component" value="Linkage Group LG18"/>
</dbReference>
<dbReference type="EMBL" id="CM042035">
    <property type="protein sequence ID" value="KAI3754577.1"/>
    <property type="molecule type" value="Genomic_DNA"/>
</dbReference>
<sequence length="328" mass="38402">MFNRLSLKGIQRSNRKKMRKSKGKERKVEDSSEVREVFHKELQIVTGKDLDSDFKEVQVKDKEMDTDIANAETEMEVVATVESDKLSDISFGEDLHLDMEKNDADGTSGMEEAMDEESENNKEKYISPKDEKVKEGESKKKRIPTGDKTTKGKIASKRIREVRENKESLSKEKFVWMLKDQETNWTKRMERFILNMNRAVYWNPTLMDLRGIDMVFMPMLEHDHYYLIVFELKHIAISVIDNFNDGYPLVRLDDHANYFEKDLSYKGKEIFAKYLEHVKHPKTDELNATKIKKVKIPWATTANALDCAIFVMRHMEKYMGPRRNSIVA</sequence>
<accession>A0ACB9E6X6</accession>
<name>A0ACB9E6X6_9ASTR</name>
<reference evidence="2" key="1">
    <citation type="journal article" date="2022" name="Mol. Ecol. Resour.">
        <title>The genomes of chicory, endive, great burdock and yacon provide insights into Asteraceae palaeo-polyploidization history and plant inulin production.</title>
        <authorList>
            <person name="Fan W."/>
            <person name="Wang S."/>
            <person name="Wang H."/>
            <person name="Wang A."/>
            <person name="Jiang F."/>
            <person name="Liu H."/>
            <person name="Zhao H."/>
            <person name="Xu D."/>
            <person name="Zhang Y."/>
        </authorList>
    </citation>
    <scope>NUCLEOTIDE SEQUENCE [LARGE SCALE GENOMIC DNA]</scope>
    <source>
        <strain evidence="2">cv. Yunnan</strain>
    </source>
</reference>